<dbReference type="Pfam" id="PF01883">
    <property type="entry name" value="FeS_assembly_P"/>
    <property type="match status" value="1"/>
</dbReference>
<dbReference type="EMBL" id="VIWU01000001">
    <property type="protein sequence ID" value="TWF81812.1"/>
    <property type="molecule type" value="Genomic_DNA"/>
</dbReference>
<dbReference type="NCBIfam" id="TIGR02159">
    <property type="entry name" value="PA_CoA_Oxy4"/>
    <property type="match status" value="1"/>
</dbReference>
<dbReference type="Proteomes" id="UP000321261">
    <property type="component" value="Unassembled WGS sequence"/>
</dbReference>
<evidence type="ECO:0000259" key="2">
    <source>
        <dbReference type="Pfam" id="PF23451"/>
    </source>
</evidence>
<name>A0A561T3Y6_9PSEU</name>
<dbReference type="Pfam" id="PF23451">
    <property type="entry name" value="Zn_ribbon_PaaD"/>
    <property type="match status" value="1"/>
</dbReference>
<dbReference type="SUPFAM" id="SSF117916">
    <property type="entry name" value="Fe-S cluster assembly (FSCA) domain-like"/>
    <property type="match status" value="1"/>
</dbReference>
<dbReference type="InterPro" id="IPR056572">
    <property type="entry name" value="Zn_ribbon_PaaD"/>
</dbReference>
<feature type="domain" description="MIP18 family-like" evidence="1">
    <location>
        <begin position="16"/>
        <end position="76"/>
    </location>
</feature>
<sequence>MVSDAVLSDAVVTDARRVVAEVVDPEMPMLTLDDLGVVRGVEADGDAVTVTITPTYSGCPALEVMRDDLRARLTAAGYARVEVRTVLSPPWSTDWISPEGRRKLAEHGVAPPDRVGPRGAGPVPLTLAAPAAVVRCPRCGSPATEEFSRFGPTSCTALRRCTACREPFEHMKEH</sequence>
<comment type="caution">
    <text evidence="3">The sequence shown here is derived from an EMBL/GenBank/DDBJ whole genome shotgun (WGS) entry which is preliminary data.</text>
</comment>
<dbReference type="PANTHER" id="PTHR42831">
    <property type="entry name" value="FE-S PROTEIN MATURATION AUXILIARY FACTOR YITW"/>
    <property type="match status" value="1"/>
</dbReference>
<dbReference type="AlphaFoldDB" id="A0A561T3Y6"/>
<dbReference type="Gene3D" id="3.30.300.130">
    <property type="entry name" value="Fe-S cluster assembly (FSCA)"/>
    <property type="match status" value="1"/>
</dbReference>
<protein>
    <submittedName>
        <fullName evidence="3">Ring-1,2-phenylacetyl-CoA epoxidase subunit PaaD</fullName>
    </submittedName>
</protein>
<keyword evidence="4" id="KW-1185">Reference proteome</keyword>
<reference evidence="3 4" key="1">
    <citation type="submission" date="2019-06" db="EMBL/GenBank/DDBJ databases">
        <title>Sequencing the genomes of 1000 actinobacteria strains.</title>
        <authorList>
            <person name="Klenk H.-P."/>
        </authorList>
    </citation>
    <scope>NUCLEOTIDE SEQUENCE [LARGE SCALE GENOMIC DNA]</scope>
    <source>
        <strain evidence="3 4">DSM 45671</strain>
    </source>
</reference>
<dbReference type="InterPro" id="IPR034904">
    <property type="entry name" value="FSCA_dom_sf"/>
</dbReference>
<dbReference type="InterPro" id="IPR052339">
    <property type="entry name" value="Fe-S_Maturation_MIP18"/>
</dbReference>
<dbReference type="OrthoDB" id="3684942at2"/>
<evidence type="ECO:0000313" key="3">
    <source>
        <dbReference type="EMBL" id="TWF81812.1"/>
    </source>
</evidence>
<dbReference type="InterPro" id="IPR011883">
    <property type="entry name" value="PaaD-like"/>
</dbReference>
<feature type="domain" description="PaaD zinc beta ribbon" evidence="2">
    <location>
        <begin position="124"/>
        <end position="172"/>
    </location>
</feature>
<organism evidence="3 4">
    <name type="scientific">Pseudonocardia hierapolitana</name>
    <dbReference type="NCBI Taxonomy" id="1128676"/>
    <lineage>
        <taxon>Bacteria</taxon>
        <taxon>Bacillati</taxon>
        <taxon>Actinomycetota</taxon>
        <taxon>Actinomycetes</taxon>
        <taxon>Pseudonocardiales</taxon>
        <taxon>Pseudonocardiaceae</taxon>
        <taxon>Pseudonocardia</taxon>
    </lineage>
</organism>
<proteinExistence type="predicted"/>
<dbReference type="RefSeq" id="WP_147260243.1">
    <property type="nucleotide sequence ID" value="NZ_VIWU01000001.1"/>
</dbReference>
<gene>
    <name evidence="3" type="ORF">FHX44_117757</name>
</gene>
<evidence type="ECO:0000313" key="4">
    <source>
        <dbReference type="Proteomes" id="UP000321261"/>
    </source>
</evidence>
<dbReference type="InterPro" id="IPR002744">
    <property type="entry name" value="MIP18-like"/>
</dbReference>
<accession>A0A561T3Y6</accession>
<dbReference type="PANTHER" id="PTHR42831:SF3">
    <property type="entry name" value="1,2-PHENYLACETYL-COA EPOXIDASE, SUBUNIT D-RELATED"/>
    <property type="match status" value="1"/>
</dbReference>
<evidence type="ECO:0000259" key="1">
    <source>
        <dbReference type="Pfam" id="PF01883"/>
    </source>
</evidence>